<dbReference type="EMBL" id="MFGX01000121">
    <property type="protein sequence ID" value="OGF53056.1"/>
    <property type="molecule type" value="Genomic_DNA"/>
</dbReference>
<name>A0A1F5UPH1_FRAXR</name>
<proteinExistence type="predicted"/>
<reference evidence="2 3" key="1">
    <citation type="journal article" date="2016" name="Nat. Commun.">
        <title>Thousands of microbial genomes shed light on interconnected biogeochemical processes in an aquifer system.</title>
        <authorList>
            <person name="Anantharaman K."/>
            <person name="Brown C.T."/>
            <person name="Hug L.A."/>
            <person name="Sharon I."/>
            <person name="Castelle C.J."/>
            <person name="Probst A.J."/>
            <person name="Thomas B.C."/>
            <person name="Singh A."/>
            <person name="Wilkins M.J."/>
            <person name="Karaoz U."/>
            <person name="Brodie E.L."/>
            <person name="Williams K.H."/>
            <person name="Hubbard S.S."/>
            <person name="Banfield J.F."/>
        </authorList>
    </citation>
    <scope>NUCLEOTIDE SEQUENCE [LARGE SCALE GENOMIC DNA]</scope>
    <source>
        <strain evidence="3">RBG_16_55_9</strain>
    </source>
</reference>
<dbReference type="Pfam" id="PF01402">
    <property type="entry name" value="RHH_1"/>
    <property type="match status" value="1"/>
</dbReference>
<dbReference type="Proteomes" id="UP000179157">
    <property type="component" value="Unassembled WGS sequence"/>
</dbReference>
<protein>
    <recommendedName>
        <fullName evidence="1">Ribbon-helix-helix protein CopG domain-containing protein</fullName>
    </recommendedName>
</protein>
<evidence type="ECO:0000313" key="2">
    <source>
        <dbReference type="EMBL" id="OGF53056.1"/>
    </source>
</evidence>
<dbReference type="GO" id="GO:0006355">
    <property type="term" value="P:regulation of DNA-templated transcription"/>
    <property type="evidence" value="ECO:0007669"/>
    <property type="project" value="InterPro"/>
</dbReference>
<dbReference type="InterPro" id="IPR002145">
    <property type="entry name" value="CopG"/>
</dbReference>
<feature type="domain" description="Ribbon-helix-helix protein CopG" evidence="1">
    <location>
        <begin position="21"/>
        <end position="50"/>
    </location>
</feature>
<dbReference type="InterPro" id="IPR010985">
    <property type="entry name" value="Ribbon_hlx_hlx"/>
</dbReference>
<dbReference type="Gene3D" id="1.10.1220.10">
    <property type="entry name" value="Met repressor-like"/>
    <property type="match status" value="1"/>
</dbReference>
<dbReference type="SUPFAM" id="SSF47598">
    <property type="entry name" value="Ribbon-helix-helix"/>
    <property type="match status" value="1"/>
</dbReference>
<evidence type="ECO:0000313" key="3">
    <source>
        <dbReference type="Proteomes" id="UP000179157"/>
    </source>
</evidence>
<gene>
    <name evidence="2" type="ORF">A2Z21_00210</name>
</gene>
<evidence type="ECO:0000259" key="1">
    <source>
        <dbReference type="Pfam" id="PF01402"/>
    </source>
</evidence>
<organism evidence="2 3">
    <name type="scientific">Fraserbacteria sp. (strain RBG_16_55_9)</name>
    <dbReference type="NCBI Taxonomy" id="1817864"/>
    <lineage>
        <taxon>Bacteria</taxon>
        <taxon>Candidatus Fraseribacteriota</taxon>
    </lineage>
</organism>
<sequence length="59" mass="7008">MVPMDKLSIYVPQEKRQHQPIERLTKLAKKRDRSVNYLVVQAILEYVEREEKKDKGPGK</sequence>
<dbReference type="InterPro" id="IPR013321">
    <property type="entry name" value="Arc_rbn_hlx_hlx"/>
</dbReference>
<dbReference type="AlphaFoldDB" id="A0A1F5UPH1"/>
<comment type="caution">
    <text evidence="2">The sequence shown here is derived from an EMBL/GenBank/DDBJ whole genome shotgun (WGS) entry which is preliminary data.</text>
</comment>
<accession>A0A1F5UPH1</accession>